<evidence type="ECO:0000256" key="5">
    <source>
        <dbReference type="ARBA" id="ARBA00022989"/>
    </source>
</evidence>
<evidence type="ECO:0000313" key="9">
    <source>
        <dbReference type="EMBL" id="EAV43304.1"/>
    </source>
</evidence>
<evidence type="ECO:0000256" key="8">
    <source>
        <dbReference type="SAM" id="Phobius"/>
    </source>
</evidence>
<feature type="transmembrane region" description="Helical" evidence="8">
    <location>
        <begin position="207"/>
        <end position="232"/>
    </location>
</feature>
<evidence type="ECO:0000256" key="2">
    <source>
        <dbReference type="ARBA" id="ARBA00022475"/>
    </source>
</evidence>
<dbReference type="EMBL" id="AAUW01000010">
    <property type="protein sequence ID" value="EAV43304.1"/>
    <property type="molecule type" value="Genomic_DNA"/>
</dbReference>
<comment type="subcellular location">
    <subcellularLocation>
        <location evidence="1">Cell membrane</location>
        <topology evidence="1">Multi-pass membrane protein</topology>
    </subcellularLocation>
</comment>
<feature type="transmembrane region" description="Helical" evidence="8">
    <location>
        <begin position="141"/>
        <end position="174"/>
    </location>
</feature>
<dbReference type="GO" id="GO:0016758">
    <property type="term" value="F:hexosyltransferase activity"/>
    <property type="evidence" value="ECO:0007669"/>
    <property type="project" value="InterPro"/>
</dbReference>
<evidence type="ECO:0000256" key="1">
    <source>
        <dbReference type="ARBA" id="ARBA00004651"/>
    </source>
</evidence>
<feature type="transmembrane region" description="Helical" evidence="8">
    <location>
        <begin position="334"/>
        <end position="356"/>
    </location>
</feature>
<comment type="similarity">
    <text evidence="7">Belongs to the glycosyltransferase 87 family.</text>
</comment>
<keyword evidence="5 8" id="KW-1133">Transmembrane helix</keyword>
<evidence type="ECO:0000256" key="6">
    <source>
        <dbReference type="ARBA" id="ARBA00023136"/>
    </source>
</evidence>
<evidence type="ECO:0008006" key="11">
    <source>
        <dbReference type="Google" id="ProtNLM"/>
    </source>
</evidence>
<evidence type="ECO:0000256" key="7">
    <source>
        <dbReference type="ARBA" id="ARBA00024033"/>
    </source>
</evidence>
<dbReference type="AlphaFoldDB" id="A0NV37"/>
<dbReference type="eggNOG" id="ENOG502Z9HB">
    <property type="taxonomic scope" value="Bacteria"/>
</dbReference>
<dbReference type="GeneID" id="68847281"/>
<sequence length="435" mass="46477">MSDGQTGKMTNEAEQVAMGSPEAGAQASLWSRGVVTGDWLSWDRIGFACLCSAIGFTLCLLWMLVLPNSFGAPNGTLLMDYLSFWLAGGQALNGTPEVAYSPAAFSALQQQVTGSDTVFGFFYPPTFQMLQMSFALLPYKIAFAAFIGITTGLLCLACRLIAGNWLLAACLILIPACANNAFHGQNAALTAALYGFFLVGIERRQMVWAGVALGLLTIKPQLGILIPLALIASFNWRTFLSASVTTLVFAALSVAVLGFGVWQAFWVQAPVASAMMELGGVEWVKMISVYGAGRVLGLGHLPAMMFQTAFALAAAACVWRVWRRTEAMAVRAPVLVGGTLLLTPFALSYDLTLIIIPCAFLIREGLRNGFLPYEKIALFIVIALSASTSPFAIWLGLPIAPLLPVMLVWLGLRRLQSVATGAERSRLDGAVAGSL</sequence>
<proteinExistence type="inferred from homology"/>
<name>A0NV37_ROSAI</name>
<keyword evidence="6 8" id="KW-0472">Membrane</keyword>
<feature type="transmembrane region" description="Helical" evidence="8">
    <location>
        <begin position="244"/>
        <end position="266"/>
    </location>
</feature>
<feature type="transmembrane region" description="Helical" evidence="8">
    <location>
        <begin position="45"/>
        <end position="65"/>
    </location>
</feature>
<dbReference type="GO" id="GO:0005886">
    <property type="term" value="C:plasma membrane"/>
    <property type="evidence" value="ECO:0007669"/>
    <property type="project" value="UniProtKB-SubCell"/>
</dbReference>
<dbReference type="Pfam" id="PF09594">
    <property type="entry name" value="GT87"/>
    <property type="match status" value="1"/>
</dbReference>
<accession>A0NV37</accession>
<evidence type="ECO:0000256" key="4">
    <source>
        <dbReference type="ARBA" id="ARBA00022692"/>
    </source>
</evidence>
<dbReference type="RefSeq" id="WP_006935660.1">
    <property type="nucleotide sequence ID" value="NZ_AAUW01000010.1"/>
</dbReference>
<protein>
    <recommendedName>
        <fullName evidence="11">DUF2029 domain-containing protein</fullName>
    </recommendedName>
</protein>
<keyword evidence="3" id="KW-0808">Transferase</keyword>
<keyword evidence="2" id="KW-1003">Cell membrane</keyword>
<keyword evidence="4 8" id="KW-0812">Transmembrane</keyword>
<evidence type="ECO:0000313" key="10">
    <source>
        <dbReference type="Proteomes" id="UP000004848"/>
    </source>
</evidence>
<reference evidence="9 10" key="1">
    <citation type="submission" date="2006-05" db="EMBL/GenBank/DDBJ databases">
        <authorList>
            <person name="King G."/>
            <person name="Ferriera S."/>
            <person name="Johnson J."/>
            <person name="Kravitz S."/>
            <person name="Beeson K."/>
            <person name="Sutton G."/>
            <person name="Rogers Y.-H."/>
            <person name="Friedman R."/>
            <person name="Frazier M."/>
            <person name="Venter J.C."/>
        </authorList>
    </citation>
    <scope>NUCLEOTIDE SEQUENCE [LARGE SCALE GENOMIC DNA]</scope>
    <source>
        <strain evidence="10">ATCC 25650 / DSM 13394 / JCM 20685 / NBRC 16684 / NCIMB 2208 / IAM 12614 / B1</strain>
    </source>
</reference>
<dbReference type="Proteomes" id="UP000004848">
    <property type="component" value="Unassembled WGS sequence"/>
</dbReference>
<gene>
    <name evidence="9" type="ORF">SIAM614_05958</name>
</gene>
<evidence type="ECO:0000256" key="3">
    <source>
        <dbReference type="ARBA" id="ARBA00022679"/>
    </source>
</evidence>
<feature type="transmembrane region" description="Helical" evidence="8">
    <location>
        <begin position="304"/>
        <end position="322"/>
    </location>
</feature>
<comment type="caution">
    <text evidence="9">The sequence shown here is derived from an EMBL/GenBank/DDBJ whole genome shotgun (WGS) entry which is preliminary data.</text>
</comment>
<feature type="transmembrane region" description="Helical" evidence="8">
    <location>
        <begin position="376"/>
        <end position="409"/>
    </location>
</feature>
<dbReference type="InterPro" id="IPR018584">
    <property type="entry name" value="GT87"/>
</dbReference>
<organism evidence="9 10">
    <name type="scientific">Roseibium aggregatum (strain ATCC 25650 / DSM 13394 / JCM 20685 / NBRC 16684 / NCIMB 2208 / IAM 12614 / B1)</name>
    <name type="common">Stappia aggregata</name>
    <dbReference type="NCBI Taxonomy" id="384765"/>
    <lineage>
        <taxon>Bacteria</taxon>
        <taxon>Pseudomonadati</taxon>
        <taxon>Pseudomonadota</taxon>
        <taxon>Alphaproteobacteria</taxon>
        <taxon>Hyphomicrobiales</taxon>
        <taxon>Stappiaceae</taxon>
        <taxon>Roseibium</taxon>
    </lineage>
</organism>
<dbReference type="OrthoDB" id="7679563at2"/>